<sequence>MDLIINGETRAVTADPTANLLDVLRGELGLTGPRFGCGAGQCGSCSVLVDGQDVAACLVEVGNLAGKAIVTVEGLGTPDAPHPADRLPGASGRPVRLLPVGHPGGGQGPAGPQPQSHPQGGRAGPGLAPLPLRVHNRVMDAVLLAAKRMNAETAR</sequence>
<dbReference type="EMBL" id="CP068570">
    <property type="protein sequence ID" value="QQZ51511.1"/>
    <property type="molecule type" value="Genomic_DNA"/>
</dbReference>
<reference evidence="3" key="1">
    <citation type="submission" date="2021-01" db="EMBL/GenBank/DDBJ databases">
        <title>Genome sequence of Phenylobacterium sp. 20VBR1 isolated from a valley glaceir, Ny-Alesund, Svalbard.</title>
        <authorList>
            <person name="Thomas F.A."/>
            <person name="Krishnan K.P."/>
            <person name="Sinha R.K."/>
        </authorList>
    </citation>
    <scope>NUCLEOTIDE SEQUENCE</scope>
    <source>
        <strain evidence="3">20VBR1</strain>
    </source>
</reference>
<dbReference type="InterPro" id="IPR001041">
    <property type="entry name" value="2Fe-2S_ferredoxin-type"/>
</dbReference>
<dbReference type="Pfam" id="PF00111">
    <property type="entry name" value="Fer2"/>
    <property type="match status" value="1"/>
</dbReference>
<dbReference type="Gene3D" id="3.10.20.30">
    <property type="match status" value="1"/>
</dbReference>
<dbReference type="PANTHER" id="PTHR45331">
    <property type="entry name" value="OXIDOREDUCTASE, IRON-SULPHUR BINDING SUBUNIT-RELATED-RELATED"/>
    <property type="match status" value="1"/>
</dbReference>
<feature type="domain" description="2Fe-2S ferredoxin-type" evidence="2">
    <location>
        <begin position="1"/>
        <end position="75"/>
    </location>
</feature>
<dbReference type="InterPro" id="IPR052914">
    <property type="entry name" value="Aldehyde_Oxdr_Iron-Sulfur"/>
</dbReference>
<feature type="region of interest" description="Disordered" evidence="1">
    <location>
        <begin position="75"/>
        <end position="130"/>
    </location>
</feature>
<gene>
    <name evidence="3" type="ORF">JKL49_11235</name>
</gene>
<dbReference type="GO" id="GO:0016903">
    <property type="term" value="F:oxidoreductase activity, acting on the aldehyde or oxo group of donors"/>
    <property type="evidence" value="ECO:0007669"/>
    <property type="project" value="TreeGrafter"/>
</dbReference>
<protein>
    <submittedName>
        <fullName evidence="3">2Fe-2S iron-sulfur cluster binding domain-containing protein</fullName>
    </submittedName>
</protein>
<dbReference type="AlphaFoldDB" id="A0A974SA37"/>
<proteinExistence type="predicted"/>
<accession>A0A974SA37</accession>
<dbReference type="PROSITE" id="PS51085">
    <property type="entry name" value="2FE2S_FER_2"/>
    <property type="match status" value="1"/>
</dbReference>
<feature type="compositionally biased region" description="Low complexity" evidence="1">
    <location>
        <begin position="113"/>
        <end position="130"/>
    </location>
</feature>
<dbReference type="InterPro" id="IPR006058">
    <property type="entry name" value="2Fe2S_fd_BS"/>
</dbReference>
<evidence type="ECO:0000313" key="3">
    <source>
        <dbReference type="EMBL" id="QQZ51511.1"/>
    </source>
</evidence>
<dbReference type="InterPro" id="IPR036010">
    <property type="entry name" value="2Fe-2S_ferredoxin-like_sf"/>
</dbReference>
<evidence type="ECO:0000256" key="1">
    <source>
        <dbReference type="SAM" id="MobiDB-lite"/>
    </source>
</evidence>
<evidence type="ECO:0000259" key="2">
    <source>
        <dbReference type="PROSITE" id="PS51085"/>
    </source>
</evidence>
<dbReference type="PROSITE" id="PS00197">
    <property type="entry name" value="2FE2S_FER_1"/>
    <property type="match status" value="1"/>
</dbReference>
<dbReference type="InterPro" id="IPR012675">
    <property type="entry name" value="Beta-grasp_dom_sf"/>
</dbReference>
<name>A0A974SA37_9CAUL</name>
<dbReference type="GO" id="GO:0051537">
    <property type="term" value="F:2 iron, 2 sulfur cluster binding"/>
    <property type="evidence" value="ECO:0007669"/>
    <property type="project" value="InterPro"/>
</dbReference>
<dbReference type="CDD" id="cd00207">
    <property type="entry name" value="fer2"/>
    <property type="match status" value="1"/>
</dbReference>
<dbReference type="SUPFAM" id="SSF54292">
    <property type="entry name" value="2Fe-2S ferredoxin-like"/>
    <property type="match status" value="1"/>
</dbReference>
<organism evidence="3">
    <name type="scientific">Phenylobacterium glaciei</name>
    <dbReference type="NCBI Taxonomy" id="2803784"/>
    <lineage>
        <taxon>Bacteria</taxon>
        <taxon>Pseudomonadati</taxon>
        <taxon>Pseudomonadota</taxon>
        <taxon>Alphaproteobacteria</taxon>
        <taxon>Caulobacterales</taxon>
        <taxon>Caulobacteraceae</taxon>
        <taxon>Phenylobacterium</taxon>
    </lineage>
</organism>